<dbReference type="AlphaFoldDB" id="A0AAV1IV04"/>
<dbReference type="EMBL" id="CAVLEF010000001">
    <property type="protein sequence ID" value="CAK1539955.1"/>
    <property type="molecule type" value="Genomic_DNA"/>
</dbReference>
<keyword evidence="2" id="KW-1185">Reference proteome</keyword>
<gene>
    <name evidence="1" type="ORF">LNINA_LOCUS50</name>
</gene>
<evidence type="ECO:0000313" key="2">
    <source>
        <dbReference type="Proteomes" id="UP001497472"/>
    </source>
</evidence>
<accession>A0AAV1IV04</accession>
<name>A0AAV1IV04_9NEOP</name>
<proteinExistence type="predicted"/>
<protein>
    <submittedName>
        <fullName evidence="1">Uncharacterized protein</fullName>
    </submittedName>
</protein>
<evidence type="ECO:0000313" key="1">
    <source>
        <dbReference type="EMBL" id="CAK1539955.1"/>
    </source>
</evidence>
<comment type="caution">
    <text evidence="1">The sequence shown here is derived from an EMBL/GenBank/DDBJ whole genome shotgun (WGS) entry which is preliminary data.</text>
</comment>
<organism evidence="1 2">
    <name type="scientific">Leptosia nina</name>
    <dbReference type="NCBI Taxonomy" id="320188"/>
    <lineage>
        <taxon>Eukaryota</taxon>
        <taxon>Metazoa</taxon>
        <taxon>Ecdysozoa</taxon>
        <taxon>Arthropoda</taxon>
        <taxon>Hexapoda</taxon>
        <taxon>Insecta</taxon>
        <taxon>Pterygota</taxon>
        <taxon>Neoptera</taxon>
        <taxon>Endopterygota</taxon>
        <taxon>Lepidoptera</taxon>
        <taxon>Glossata</taxon>
        <taxon>Ditrysia</taxon>
        <taxon>Papilionoidea</taxon>
        <taxon>Pieridae</taxon>
        <taxon>Pierinae</taxon>
        <taxon>Leptosia</taxon>
    </lineage>
</organism>
<sequence length="67" mass="7558">MCRGNETIEESISQRYVTQHNISQSSDPRLFDIRCAQHGPAMPPAAPPAYIKLQYNRVGTKNKVIND</sequence>
<dbReference type="Proteomes" id="UP001497472">
    <property type="component" value="Unassembled WGS sequence"/>
</dbReference>
<reference evidence="1 2" key="1">
    <citation type="submission" date="2023-11" db="EMBL/GenBank/DDBJ databases">
        <authorList>
            <person name="Okamura Y."/>
        </authorList>
    </citation>
    <scope>NUCLEOTIDE SEQUENCE [LARGE SCALE GENOMIC DNA]</scope>
</reference>